<reference evidence="2" key="1">
    <citation type="journal article" date="2018" name="Nat. Microbiol.">
        <title>Leveraging single-cell genomics to expand the fungal tree of life.</title>
        <authorList>
            <person name="Ahrendt S.R."/>
            <person name="Quandt C.A."/>
            <person name="Ciobanu D."/>
            <person name="Clum A."/>
            <person name="Salamov A."/>
            <person name="Andreopoulos B."/>
            <person name="Cheng J.F."/>
            <person name="Woyke T."/>
            <person name="Pelin A."/>
            <person name="Henrissat B."/>
            <person name="Reynolds N.K."/>
            <person name="Benny G.L."/>
            <person name="Smith M.E."/>
            <person name="James T.Y."/>
            <person name="Grigoriev I.V."/>
        </authorList>
    </citation>
    <scope>NUCLEOTIDE SEQUENCE [LARGE SCALE GENOMIC DNA]</scope>
    <source>
        <strain evidence="2">RSA 1356</strain>
    </source>
</reference>
<dbReference type="Proteomes" id="UP000271241">
    <property type="component" value="Unassembled WGS sequence"/>
</dbReference>
<dbReference type="OrthoDB" id="5578553at2759"/>
<protein>
    <submittedName>
        <fullName evidence="1">Uncharacterized protein</fullName>
    </submittedName>
</protein>
<name>A0A4P9XNW5_9FUNG</name>
<organism evidence="1 2">
    <name type="scientific">Thamnocephalis sphaerospora</name>
    <dbReference type="NCBI Taxonomy" id="78915"/>
    <lineage>
        <taxon>Eukaryota</taxon>
        <taxon>Fungi</taxon>
        <taxon>Fungi incertae sedis</taxon>
        <taxon>Zoopagomycota</taxon>
        <taxon>Zoopagomycotina</taxon>
        <taxon>Zoopagomycetes</taxon>
        <taxon>Zoopagales</taxon>
        <taxon>Sigmoideomycetaceae</taxon>
        <taxon>Thamnocephalis</taxon>
    </lineage>
</organism>
<dbReference type="EMBL" id="KZ992685">
    <property type="protein sequence ID" value="RKP07683.1"/>
    <property type="molecule type" value="Genomic_DNA"/>
</dbReference>
<evidence type="ECO:0000313" key="2">
    <source>
        <dbReference type="Proteomes" id="UP000271241"/>
    </source>
</evidence>
<proteinExistence type="predicted"/>
<gene>
    <name evidence="1" type="ORF">THASP1DRAFT_30500</name>
</gene>
<accession>A0A4P9XNW5</accession>
<evidence type="ECO:0000313" key="1">
    <source>
        <dbReference type="EMBL" id="RKP07683.1"/>
    </source>
</evidence>
<dbReference type="AlphaFoldDB" id="A0A4P9XNW5"/>
<keyword evidence="2" id="KW-1185">Reference proteome</keyword>
<sequence>MFIDSDSEDWPALAIPRAQEVVWPQEAPISCHVLLLQPASGPLSLPEAVRVGEARVVSANKHDAEELLDQRSRRIRVTAAADVVSLACDDVTWGHADALMAGRLLARFSPKCVIMADFTQAEGVAYMHTSASTEVPACHANRVARGLPAAVASMCEIQSIPAYYLTDTEQAQGGASELLKQLAVATGCDVVGKLLVRLQAHSSAGESLYI</sequence>